<comment type="caution">
    <text evidence="3">The sequence shown here is derived from an EMBL/GenBank/DDBJ whole genome shotgun (WGS) entry which is preliminary data.</text>
</comment>
<sequence length="575" mass="65492">MAKQQMSSETRGIGQLLNERRYFEVPAHQRDYAWPIGAVEQYLDDVTNAMDDPNSDYFLGLLVLVGTEDTHSSRYEILDGQQRLATTTMIYSAIRQWLRDNGLDSEAAKIQNDFIGISEIGEEQDEPRIILNVNNRDVFQELIVNPCTDKNIEIKLASEGRYTSTRKLLEAALLCRKYIADLAEKQGDEKKQKSAVLFQLAKYIRDRVQVNCLDVSAPENAYTIFESLNDRGIDLSVLDLLKNHLLREAGNKEAVILSNWTKMTSTIGDRKGDDFLKAFWTSRFGRIQRGRLFKELKNKYSSRAEVAQLSNELAQVADYYGNLEVSDSDLWRQYSETTRVNIEALTLLGAKQTHPILLSAIEKLSATDVEKLTNYLVTVILRYQLIGKGRTGKLEIQSSAIASNIWSGKLKSAHAVWDKLKAILPTDDEFLEDFSRYTETKPARARWILRELEIQKWKNCNPGKSLQSEPVKNPNIVNLEHILPKNPSQDWAGVISSDKEFISDCLNRFGNLCLLDKPNNKKEASGSYSKKSTTYKSSEFILTREVSEKYPHWDRGAVESRQKALASLAVERWPT</sequence>
<keyword evidence="3" id="KW-0378">Hydrolase</keyword>
<dbReference type="InterPro" id="IPR004919">
    <property type="entry name" value="GmrSD_N"/>
</dbReference>
<evidence type="ECO:0000259" key="2">
    <source>
        <dbReference type="Pfam" id="PF07510"/>
    </source>
</evidence>
<dbReference type="Pfam" id="PF03235">
    <property type="entry name" value="GmrSD_N"/>
    <property type="match status" value="1"/>
</dbReference>
<protein>
    <submittedName>
        <fullName evidence="3">DUF262 domain-containing HNH endonuclease family protein</fullName>
    </submittedName>
</protein>
<feature type="domain" description="GmrSD restriction endonucleases C-terminal" evidence="2">
    <location>
        <begin position="425"/>
        <end position="567"/>
    </location>
</feature>
<keyword evidence="3" id="KW-0540">Nuclease</keyword>
<dbReference type="GO" id="GO:0004519">
    <property type="term" value="F:endonuclease activity"/>
    <property type="evidence" value="ECO:0007669"/>
    <property type="project" value="UniProtKB-KW"/>
</dbReference>
<gene>
    <name evidence="3" type="ORF">OOT00_15820</name>
</gene>
<dbReference type="Proteomes" id="UP001209681">
    <property type="component" value="Unassembled WGS sequence"/>
</dbReference>
<keyword evidence="3" id="KW-0255">Endonuclease</keyword>
<dbReference type="PANTHER" id="PTHR35149:SF2">
    <property type="entry name" value="DUF262 DOMAIN-CONTAINING PROTEIN"/>
    <property type="match status" value="1"/>
</dbReference>
<organism evidence="3 4">
    <name type="scientific">Desulfobotulus pelophilus</name>
    <dbReference type="NCBI Taxonomy" id="2823377"/>
    <lineage>
        <taxon>Bacteria</taxon>
        <taxon>Pseudomonadati</taxon>
        <taxon>Thermodesulfobacteriota</taxon>
        <taxon>Desulfobacteria</taxon>
        <taxon>Desulfobacterales</taxon>
        <taxon>Desulfobacteraceae</taxon>
        <taxon>Desulfobotulus</taxon>
    </lineage>
</organism>
<feature type="domain" description="GmrSD restriction endonucleases N-terminal" evidence="1">
    <location>
        <begin position="13"/>
        <end position="246"/>
    </location>
</feature>
<reference evidence="3 4" key="1">
    <citation type="submission" date="2022-11" db="EMBL/GenBank/DDBJ databases">
        <title>Desulfobotulus tamanensis H1 sp. nov. - anaerobic, alkaliphilic, sulphate reducing bacterium isolated from terrestrial mud volcano.</title>
        <authorList>
            <person name="Frolova A."/>
            <person name="Merkel A.Y."/>
            <person name="Slobodkin A.I."/>
        </authorList>
    </citation>
    <scope>NUCLEOTIDE SEQUENCE [LARGE SCALE GENOMIC DNA]</scope>
    <source>
        <strain evidence="3 4">H1</strain>
    </source>
</reference>
<evidence type="ECO:0000313" key="4">
    <source>
        <dbReference type="Proteomes" id="UP001209681"/>
    </source>
</evidence>
<dbReference type="EMBL" id="JAPFPW010000049">
    <property type="protein sequence ID" value="MCW7755444.1"/>
    <property type="molecule type" value="Genomic_DNA"/>
</dbReference>
<proteinExistence type="predicted"/>
<dbReference type="Pfam" id="PF07510">
    <property type="entry name" value="GmrSD_C"/>
    <property type="match status" value="1"/>
</dbReference>
<name>A0ABT3ND97_9BACT</name>
<keyword evidence="4" id="KW-1185">Reference proteome</keyword>
<dbReference type="RefSeq" id="WP_265426392.1">
    <property type="nucleotide sequence ID" value="NZ_JAPFPW010000049.1"/>
</dbReference>
<evidence type="ECO:0000259" key="1">
    <source>
        <dbReference type="Pfam" id="PF03235"/>
    </source>
</evidence>
<evidence type="ECO:0000313" key="3">
    <source>
        <dbReference type="EMBL" id="MCW7755444.1"/>
    </source>
</evidence>
<dbReference type="PANTHER" id="PTHR35149">
    <property type="entry name" value="SLL5132 PROTEIN"/>
    <property type="match status" value="1"/>
</dbReference>
<accession>A0ABT3ND97</accession>
<dbReference type="InterPro" id="IPR011089">
    <property type="entry name" value="GmrSD_C"/>
</dbReference>